<dbReference type="OrthoDB" id="4158994at2759"/>
<accession>A0A1X7QX13</accession>
<keyword evidence="4" id="KW-1185">Reference proteome</keyword>
<evidence type="ECO:0000256" key="2">
    <source>
        <dbReference type="SAM" id="Phobius"/>
    </source>
</evidence>
<proteinExistence type="predicted"/>
<evidence type="ECO:0000256" key="1">
    <source>
        <dbReference type="SAM" id="Coils"/>
    </source>
</evidence>
<gene>
    <name evidence="3" type="ORF">KASA_0Q03828G</name>
</gene>
<organism evidence="3 4">
    <name type="scientific">Maudiozyma saulgeensis</name>
    <dbReference type="NCBI Taxonomy" id="1789683"/>
    <lineage>
        <taxon>Eukaryota</taxon>
        <taxon>Fungi</taxon>
        <taxon>Dikarya</taxon>
        <taxon>Ascomycota</taxon>
        <taxon>Saccharomycotina</taxon>
        <taxon>Saccharomycetes</taxon>
        <taxon>Saccharomycetales</taxon>
        <taxon>Saccharomycetaceae</taxon>
        <taxon>Maudiozyma</taxon>
    </lineage>
</organism>
<dbReference type="EMBL" id="FXLY01000002">
    <property type="protein sequence ID" value="SMN17985.1"/>
    <property type="molecule type" value="Genomic_DNA"/>
</dbReference>
<protein>
    <submittedName>
        <fullName evidence="3">Similar to Saccharomyces cerevisiae YGR089W NNF2 Protein that exhibits physical and genetic interactions with Rpb8p, which is a subunit of RNA polymerases I, II, and III</fullName>
    </submittedName>
</protein>
<keyword evidence="2" id="KW-0812">Transmembrane</keyword>
<reference evidence="3 4" key="1">
    <citation type="submission" date="2017-04" db="EMBL/GenBank/DDBJ databases">
        <authorList>
            <person name="Afonso C.L."/>
            <person name="Miller P.J."/>
            <person name="Scott M.A."/>
            <person name="Spackman E."/>
            <person name="Goraichik I."/>
            <person name="Dimitrov K.M."/>
            <person name="Suarez D.L."/>
            <person name="Swayne D.E."/>
        </authorList>
    </citation>
    <scope>NUCLEOTIDE SEQUENCE [LARGE SCALE GENOMIC DNA]</scope>
</reference>
<evidence type="ECO:0000313" key="4">
    <source>
        <dbReference type="Proteomes" id="UP000196158"/>
    </source>
</evidence>
<feature type="transmembrane region" description="Helical" evidence="2">
    <location>
        <begin position="16"/>
        <end position="39"/>
    </location>
</feature>
<evidence type="ECO:0000313" key="3">
    <source>
        <dbReference type="EMBL" id="SMN17985.1"/>
    </source>
</evidence>
<keyword evidence="2" id="KW-1133">Transmembrane helix</keyword>
<dbReference type="PANTHER" id="PTHR42264">
    <property type="entry name" value="EPHRIN_REC_LIKE DOMAIN-CONTAINING PROTEIN"/>
    <property type="match status" value="1"/>
</dbReference>
<dbReference type="STRING" id="1789683.A0A1X7QX13"/>
<dbReference type="PANTHER" id="PTHR42264:SF6">
    <property type="entry name" value="TRANSMEMBRANE PROTEIN"/>
    <property type="match status" value="1"/>
</dbReference>
<feature type="coiled-coil region" evidence="1">
    <location>
        <begin position="737"/>
        <end position="764"/>
    </location>
</feature>
<feature type="transmembrane region" description="Helical" evidence="2">
    <location>
        <begin position="122"/>
        <end position="143"/>
    </location>
</feature>
<name>A0A1X7QX13_9SACH</name>
<sequence>MTRQGLGKVHQLRDTLALFAVFLSFNHTGILCLLIWFVLATTYKPLMSECLLRFSRVNGQLLLKNGTNQQGNIDGDLIDDLQKKPKKSLISNRHLLLKPNFDWLIFLLEFLTAILIRSNQFILLYFMIPLKSLSLAIIAATAINSTSMVPLYATFCSIIHATLTHITPQQWKLILPLTNNNNNNNNSNNGIIFCLAYHIVFRQFLTTIWLNNSTEFDTESNNITNQVNVSFSNVVVTNVQSFSQPPQNTQEKPSLTTSAKTAAATNQLYQIHTNLPTSSAITDDEYSLNIDSGEYDAETTAAHNLQTFVTLLFKRRKGKSVVVAPLWALCITLKALFIQRFGGIFQKNSLKSKILNSNDNSINNNNNEEETSMSTDLIAQNKNGDLNQLNLVPITSGSHATLDTIFFNNNTNINRSMINDYKVCIVDIAAHALTFLIENLIDGELIVLVNGLIWTEVSCTLVMERVGDEYVVISGLVPACSYDIQFVNRLNQKFDCLIADLMIRTSQLNNSTTTTTTTVNANENDISSNFEALDYSFPSYYHRKFLSPLLTLKHSVLTTNANLSDERNKIKKTRREINKKISSLRTDIDHLKLKLKQTTMTDNKHSNKIDTLKAQLQQNEISLVNLEETLTKLTIEENSLQDIYLAKKDHHLKKELEFDKLKDNLNSNLENDKEKLNKLTNDKVQFETKLEKLIIRHEKLQKELDSNNEFYQNFKDQFVSKREKSRLKRKDFKIREINDLELSQKALEQDLSRLEYENDNMKNLINQY</sequence>
<feature type="coiled-coil region" evidence="1">
    <location>
        <begin position="560"/>
        <end position="703"/>
    </location>
</feature>
<keyword evidence="1" id="KW-0175">Coiled coil</keyword>
<dbReference type="AlphaFoldDB" id="A0A1X7QX13"/>
<dbReference type="Proteomes" id="UP000196158">
    <property type="component" value="Unassembled WGS sequence"/>
</dbReference>
<keyword evidence="2" id="KW-0472">Membrane</keyword>